<dbReference type="PROSITE" id="PS00330">
    <property type="entry name" value="HEMOLYSIN_CALCIUM"/>
    <property type="match status" value="1"/>
</dbReference>
<dbReference type="PANTHER" id="PTHR31157">
    <property type="entry name" value="SCP DOMAIN-CONTAINING PROTEIN"/>
    <property type="match status" value="1"/>
</dbReference>
<dbReference type="GO" id="GO:0005509">
    <property type="term" value="F:calcium ion binding"/>
    <property type="evidence" value="ECO:0007669"/>
    <property type="project" value="InterPro"/>
</dbReference>
<evidence type="ECO:0000256" key="3">
    <source>
        <dbReference type="ARBA" id="ARBA00022525"/>
    </source>
</evidence>
<dbReference type="InterPro" id="IPR011049">
    <property type="entry name" value="Serralysin-like_metalloprot_C"/>
</dbReference>
<evidence type="ECO:0000256" key="2">
    <source>
        <dbReference type="ARBA" id="ARBA00004613"/>
    </source>
</evidence>
<sequence length="382" mass="39686">MTTPTSLETLFLQLVNDARANAGAKPLTFDGELLDSSDAHSAWMDQTDTFSHTGVNGSTPGDRMTAAGYGWQAYGENIAYVSGGMTEATVRQLHTNLMNSPGHYANIINGNFEEIGIGLKEGTINGYKVVFVTQNFGTPNAIERAEPNDVDATTPPTTEPTTPTPSPTISGTDGNDVLYGTAGDDAMYGGLGNDTYYVNQAGDKAYESAGQGTDTVISSITYSLYGQVVEHLTLTGSSAINGTGNSLNNTLLGNAAANTLRGEDANDVLNGNGGRDVLIGGAGNDTFLFDSTTEANGDTVSDFVHGSDRISLSGIDANTRVSGDQAFAFIGAQGFHKVAGELRAYQSGGNTYVAGDVNGDGYADFAIKALGAHSFAKADFVL</sequence>
<dbReference type="Pfam" id="PF08548">
    <property type="entry name" value="Peptidase_M10_C"/>
    <property type="match status" value="1"/>
</dbReference>
<dbReference type="Pfam" id="PF00353">
    <property type="entry name" value="HemolysinCabind"/>
    <property type="match status" value="1"/>
</dbReference>
<evidence type="ECO:0000313" key="9">
    <source>
        <dbReference type="Proteomes" id="UP000254925"/>
    </source>
</evidence>
<dbReference type="Proteomes" id="UP000254925">
    <property type="component" value="Unassembled WGS sequence"/>
</dbReference>
<keyword evidence="4" id="KW-0677">Repeat</keyword>
<accession>A0A370HVC0</accession>
<dbReference type="Gene3D" id="2.150.10.10">
    <property type="entry name" value="Serralysin-like metalloprotease, C-terminal"/>
    <property type="match status" value="2"/>
</dbReference>
<evidence type="ECO:0000256" key="1">
    <source>
        <dbReference type="ARBA" id="ARBA00001913"/>
    </source>
</evidence>
<keyword evidence="3" id="KW-0964">Secreted</keyword>
<feature type="region of interest" description="Disordered" evidence="5">
    <location>
        <begin position="143"/>
        <end position="174"/>
    </location>
</feature>
<feature type="domain" description="SCP" evidence="6">
    <location>
        <begin position="12"/>
        <end position="136"/>
    </location>
</feature>
<dbReference type="PANTHER" id="PTHR31157:SF1">
    <property type="entry name" value="SCP DOMAIN-CONTAINING PROTEIN"/>
    <property type="match status" value="1"/>
</dbReference>
<gene>
    <name evidence="8" type="ORF">DES45_101733</name>
</gene>
<dbReference type="SUPFAM" id="SSF51120">
    <property type="entry name" value="beta-Roll"/>
    <property type="match status" value="1"/>
</dbReference>
<comment type="subcellular location">
    <subcellularLocation>
        <location evidence="2">Secreted</location>
    </subcellularLocation>
</comment>
<evidence type="ECO:0000259" key="7">
    <source>
        <dbReference type="Pfam" id="PF08548"/>
    </source>
</evidence>
<dbReference type="Pfam" id="PF00188">
    <property type="entry name" value="CAP"/>
    <property type="match status" value="1"/>
</dbReference>
<protein>
    <submittedName>
        <fullName evidence="8">Hemolysin type calcium-binding protein</fullName>
    </submittedName>
</protein>
<comment type="cofactor">
    <cofactor evidence="1">
        <name>Ca(2+)</name>
        <dbReference type="ChEBI" id="CHEBI:29108"/>
    </cofactor>
</comment>
<evidence type="ECO:0000313" key="8">
    <source>
        <dbReference type="EMBL" id="RDI62463.1"/>
    </source>
</evidence>
<name>A0A370HVC0_9HYPH</name>
<dbReference type="PRINTS" id="PR00313">
    <property type="entry name" value="CABNDNGRPT"/>
</dbReference>
<dbReference type="RefSeq" id="WP_114768578.1">
    <property type="nucleotide sequence ID" value="NZ_QQBB01000001.1"/>
</dbReference>
<dbReference type="OrthoDB" id="419320at2"/>
<organism evidence="8 9">
    <name type="scientific">Microvirga subterranea</name>
    <dbReference type="NCBI Taxonomy" id="186651"/>
    <lineage>
        <taxon>Bacteria</taxon>
        <taxon>Pseudomonadati</taxon>
        <taxon>Pseudomonadota</taxon>
        <taxon>Alphaproteobacteria</taxon>
        <taxon>Hyphomicrobiales</taxon>
        <taxon>Methylobacteriaceae</taxon>
        <taxon>Microvirga</taxon>
    </lineage>
</organism>
<dbReference type="InterPro" id="IPR035940">
    <property type="entry name" value="CAP_sf"/>
</dbReference>
<dbReference type="InterPro" id="IPR018511">
    <property type="entry name" value="Hemolysin-typ_Ca-bd_CS"/>
</dbReference>
<dbReference type="CDD" id="cd05379">
    <property type="entry name" value="CAP_bacterial"/>
    <property type="match status" value="1"/>
</dbReference>
<comment type="caution">
    <text evidence="8">The sequence shown here is derived from an EMBL/GenBank/DDBJ whole genome shotgun (WGS) entry which is preliminary data.</text>
</comment>
<dbReference type="GO" id="GO:0005615">
    <property type="term" value="C:extracellular space"/>
    <property type="evidence" value="ECO:0007669"/>
    <property type="project" value="InterPro"/>
</dbReference>
<evidence type="ECO:0000256" key="4">
    <source>
        <dbReference type="ARBA" id="ARBA00022737"/>
    </source>
</evidence>
<feature type="domain" description="Peptidase M10 serralysin C-terminal" evidence="7">
    <location>
        <begin position="271"/>
        <end position="381"/>
    </location>
</feature>
<dbReference type="AlphaFoldDB" id="A0A370HVC0"/>
<dbReference type="EMBL" id="QQBB01000001">
    <property type="protein sequence ID" value="RDI62463.1"/>
    <property type="molecule type" value="Genomic_DNA"/>
</dbReference>
<evidence type="ECO:0000256" key="5">
    <source>
        <dbReference type="SAM" id="MobiDB-lite"/>
    </source>
</evidence>
<keyword evidence="9" id="KW-1185">Reference proteome</keyword>
<reference evidence="8 9" key="1">
    <citation type="submission" date="2018-07" db="EMBL/GenBank/DDBJ databases">
        <title>Genomic Encyclopedia of Type Strains, Phase IV (KMG-IV): sequencing the most valuable type-strain genomes for metagenomic binning, comparative biology and taxonomic classification.</title>
        <authorList>
            <person name="Goeker M."/>
        </authorList>
    </citation>
    <scope>NUCLEOTIDE SEQUENCE [LARGE SCALE GENOMIC DNA]</scope>
    <source>
        <strain evidence="8 9">DSM 14364</strain>
    </source>
</reference>
<dbReference type="InterPro" id="IPR001343">
    <property type="entry name" value="Hemolysn_Ca-bd"/>
</dbReference>
<dbReference type="InterPro" id="IPR014044">
    <property type="entry name" value="CAP_dom"/>
</dbReference>
<evidence type="ECO:0000259" key="6">
    <source>
        <dbReference type="Pfam" id="PF00188"/>
    </source>
</evidence>
<proteinExistence type="predicted"/>
<dbReference type="SUPFAM" id="SSF55797">
    <property type="entry name" value="PR-1-like"/>
    <property type="match status" value="1"/>
</dbReference>
<dbReference type="InterPro" id="IPR013858">
    <property type="entry name" value="Peptidase_M10B_C"/>
</dbReference>
<dbReference type="Gene3D" id="3.40.33.10">
    <property type="entry name" value="CAP"/>
    <property type="match status" value="1"/>
</dbReference>